<organism evidence="8 9">
    <name type="scientific">Lithohypha guttulata</name>
    <dbReference type="NCBI Taxonomy" id="1690604"/>
    <lineage>
        <taxon>Eukaryota</taxon>
        <taxon>Fungi</taxon>
        <taxon>Dikarya</taxon>
        <taxon>Ascomycota</taxon>
        <taxon>Pezizomycotina</taxon>
        <taxon>Eurotiomycetes</taxon>
        <taxon>Chaetothyriomycetidae</taxon>
        <taxon>Chaetothyriales</taxon>
        <taxon>Trichomeriaceae</taxon>
        <taxon>Lithohypha</taxon>
    </lineage>
</organism>
<dbReference type="PANTHER" id="PTHR31313:SF81">
    <property type="entry name" value="TY1 ENHANCER ACTIVATOR"/>
    <property type="match status" value="1"/>
</dbReference>
<dbReference type="GO" id="GO:0003677">
    <property type="term" value="F:DNA binding"/>
    <property type="evidence" value="ECO:0007669"/>
    <property type="project" value="UniProtKB-KW"/>
</dbReference>
<dbReference type="EMBL" id="JAVRRJ010000005">
    <property type="protein sequence ID" value="KAK5084268.1"/>
    <property type="molecule type" value="Genomic_DNA"/>
</dbReference>
<keyword evidence="2" id="KW-0862">Zinc</keyword>
<evidence type="ECO:0000256" key="4">
    <source>
        <dbReference type="ARBA" id="ARBA00023125"/>
    </source>
</evidence>
<dbReference type="PANTHER" id="PTHR31313">
    <property type="entry name" value="TY1 ENHANCER ACTIVATOR"/>
    <property type="match status" value="1"/>
</dbReference>
<evidence type="ECO:0000256" key="7">
    <source>
        <dbReference type="SAM" id="MobiDB-lite"/>
    </source>
</evidence>
<evidence type="ECO:0000313" key="8">
    <source>
        <dbReference type="EMBL" id="KAK5084268.1"/>
    </source>
</evidence>
<sequence>MTATPEPTFDERYLNEAFAVLDTAESRETSKDSNRATVDDLEQHTHNITRSRLLDDCENAIANLPLNVVDFLLGVFDQICDSFLPAPLWQAPSTPSKKSQSERKDQDVVLRSLKIVSAARLALASHSSSKDQQLKVKVERLCRAASRYLDSVPQYDRLEDIEALLLLAELEYGHNQNAAARTRLENVVTALTESTRMRSGLIFGQSVVLVRRRNALRTAMMMLHWYFHEIPTPLQDLRVEPRPEDDETPASTEELFVTSQLRLASLHHRLRSFLDAQPSVDEKTWEVCEQASSAWYDDLRSQSKVLDSLTDDAPVNYFVFHQQYLTTRILLSRSHERLYKRRSGVKSLSAQRELWTCPASAKNDAVRIASSLRNYGQKHRFREAPLSFVNHISAAADVVLSATEAASGEDDRNAYLHVSSFLLGVLKYMAEVHVRAGTLVEAVQERMNSVIQHGLTRSNSIAAPFEGTSTYANDSHLWQWTRYNVAEEFAHGAVSSEPERPHSVIGLLQTSPQGKTRWPLARQASVPTRLSPHPEVSVEDLITPKTSYHTTREDSSTIGPEDEEEVIGNAT</sequence>
<reference evidence="8 9" key="1">
    <citation type="submission" date="2023-08" db="EMBL/GenBank/DDBJ databases">
        <title>Black Yeasts Isolated from many extreme environments.</title>
        <authorList>
            <person name="Coleine C."/>
            <person name="Stajich J.E."/>
            <person name="Selbmann L."/>
        </authorList>
    </citation>
    <scope>NUCLEOTIDE SEQUENCE [LARGE SCALE GENOMIC DNA]</scope>
    <source>
        <strain evidence="8 9">CCFEE 5910</strain>
    </source>
</reference>
<dbReference type="Proteomes" id="UP001309876">
    <property type="component" value="Unassembled WGS sequence"/>
</dbReference>
<evidence type="ECO:0000256" key="2">
    <source>
        <dbReference type="ARBA" id="ARBA00022833"/>
    </source>
</evidence>
<keyword evidence="3" id="KW-0805">Transcription regulation</keyword>
<keyword evidence="4" id="KW-0238">DNA-binding</keyword>
<dbReference type="InterPro" id="IPR051615">
    <property type="entry name" value="Transcr_Regulatory_Elem"/>
</dbReference>
<proteinExistence type="predicted"/>
<keyword evidence="5" id="KW-0804">Transcription</keyword>
<dbReference type="GO" id="GO:0046872">
    <property type="term" value="F:metal ion binding"/>
    <property type="evidence" value="ECO:0007669"/>
    <property type="project" value="UniProtKB-KW"/>
</dbReference>
<feature type="region of interest" description="Disordered" evidence="7">
    <location>
        <begin position="524"/>
        <end position="571"/>
    </location>
</feature>
<keyword evidence="1" id="KW-0479">Metal-binding</keyword>
<evidence type="ECO:0000313" key="9">
    <source>
        <dbReference type="Proteomes" id="UP001309876"/>
    </source>
</evidence>
<protein>
    <submittedName>
        <fullName evidence="8">Uncharacterized protein</fullName>
    </submittedName>
</protein>
<dbReference type="AlphaFoldDB" id="A0AAN7YFT6"/>
<gene>
    <name evidence="8" type="ORF">LTR05_005344</name>
</gene>
<feature type="compositionally biased region" description="Acidic residues" evidence="7">
    <location>
        <begin position="560"/>
        <end position="571"/>
    </location>
</feature>
<evidence type="ECO:0000256" key="3">
    <source>
        <dbReference type="ARBA" id="ARBA00023015"/>
    </source>
</evidence>
<evidence type="ECO:0000256" key="5">
    <source>
        <dbReference type="ARBA" id="ARBA00023163"/>
    </source>
</evidence>
<keyword evidence="9" id="KW-1185">Reference proteome</keyword>
<name>A0AAN7YFT6_9EURO</name>
<keyword evidence="6" id="KW-0539">Nucleus</keyword>
<comment type="caution">
    <text evidence="8">The sequence shown here is derived from an EMBL/GenBank/DDBJ whole genome shotgun (WGS) entry which is preliminary data.</text>
</comment>
<accession>A0AAN7YFT6</accession>
<evidence type="ECO:0000256" key="1">
    <source>
        <dbReference type="ARBA" id="ARBA00022723"/>
    </source>
</evidence>
<evidence type="ECO:0000256" key="6">
    <source>
        <dbReference type="ARBA" id="ARBA00023242"/>
    </source>
</evidence>